<feature type="transmembrane region" description="Helical" evidence="2">
    <location>
        <begin position="12"/>
        <end position="35"/>
    </location>
</feature>
<reference evidence="3 4" key="1">
    <citation type="journal article" date="2018" name="Evol. Lett.">
        <title>Horizontal gene cluster transfer increased hallucinogenic mushroom diversity.</title>
        <authorList>
            <person name="Reynolds H.T."/>
            <person name="Vijayakumar V."/>
            <person name="Gluck-Thaler E."/>
            <person name="Korotkin H.B."/>
            <person name="Matheny P.B."/>
            <person name="Slot J.C."/>
        </authorList>
    </citation>
    <scope>NUCLEOTIDE SEQUENCE [LARGE SCALE GENOMIC DNA]</scope>
    <source>
        <strain evidence="3 4">2631</strain>
    </source>
</reference>
<organism evidence="3 4">
    <name type="scientific">Psilocybe cyanescens</name>
    <dbReference type="NCBI Taxonomy" id="93625"/>
    <lineage>
        <taxon>Eukaryota</taxon>
        <taxon>Fungi</taxon>
        <taxon>Dikarya</taxon>
        <taxon>Basidiomycota</taxon>
        <taxon>Agaricomycotina</taxon>
        <taxon>Agaricomycetes</taxon>
        <taxon>Agaricomycetidae</taxon>
        <taxon>Agaricales</taxon>
        <taxon>Agaricineae</taxon>
        <taxon>Strophariaceae</taxon>
        <taxon>Psilocybe</taxon>
    </lineage>
</organism>
<comment type="caution">
    <text evidence="3">The sequence shown here is derived from an EMBL/GenBank/DDBJ whole genome shotgun (WGS) entry which is preliminary data.</text>
</comment>
<proteinExistence type="predicted"/>
<dbReference type="InParanoid" id="A0A409WEW2"/>
<dbReference type="AlphaFoldDB" id="A0A409WEW2"/>
<evidence type="ECO:0000313" key="3">
    <source>
        <dbReference type="EMBL" id="PPQ77045.1"/>
    </source>
</evidence>
<keyword evidence="2" id="KW-1133">Transmembrane helix</keyword>
<keyword evidence="4" id="KW-1185">Reference proteome</keyword>
<dbReference type="OrthoDB" id="3005638at2759"/>
<name>A0A409WEW2_PSICY</name>
<feature type="compositionally biased region" description="Basic and acidic residues" evidence="1">
    <location>
        <begin position="319"/>
        <end position="329"/>
    </location>
</feature>
<accession>A0A409WEW2</accession>
<evidence type="ECO:0000313" key="4">
    <source>
        <dbReference type="Proteomes" id="UP000283269"/>
    </source>
</evidence>
<keyword evidence="2" id="KW-0812">Transmembrane</keyword>
<sequence>MDTRSHGLLVNAAGFLYATLGFSLSVLAALISAIYPSKVHYVGSIPFHTQAALPNPPRGRRPVGTSSDQQVKAGKGPAPLPAVVPEMQQISSHKTVRRSVSAQELRHSKSMVPVITIDYFGSAESPRRASAGPVMIDSPSIANPVTILPEHIPFVISPPPSPPTAISSLPASPPAATCFIPSSPPATISSISTDASTKSDRSGFRLFHIKHWGKDKQKTTSPSLLRRQSSPHLCPTRMMGHKHTNSDGILPTAVKNEPKSKSRKMLRKMPSVPAHEKVPTSPPPRKSEKKRSQTLRTHPYDAPYFAPPPVPPLPAYRPQSREDTIRQFRDPSSSPGRSLEKKPSRSRLAKT</sequence>
<feature type="region of interest" description="Disordered" evidence="1">
    <location>
        <begin position="50"/>
        <end position="80"/>
    </location>
</feature>
<protein>
    <submittedName>
        <fullName evidence="3">Uncharacterized protein</fullName>
    </submittedName>
</protein>
<dbReference type="Proteomes" id="UP000283269">
    <property type="component" value="Unassembled WGS sequence"/>
</dbReference>
<feature type="compositionally biased region" description="Polar residues" evidence="1">
    <location>
        <begin position="219"/>
        <end position="231"/>
    </location>
</feature>
<feature type="region of interest" description="Disordered" evidence="1">
    <location>
        <begin position="213"/>
        <end position="351"/>
    </location>
</feature>
<evidence type="ECO:0000256" key="1">
    <source>
        <dbReference type="SAM" id="MobiDB-lite"/>
    </source>
</evidence>
<evidence type="ECO:0000256" key="2">
    <source>
        <dbReference type="SAM" id="Phobius"/>
    </source>
</evidence>
<feature type="compositionally biased region" description="Pro residues" evidence="1">
    <location>
        <begin position="305"/>
        <end position="315"/>
    </location>
</feature>
<dbReference type="EMBL" id="NHYD01003445">
    <property type="protein sequence ID" value="PPQ77045.1"/>
    <property type="molecule type" value="Genomic_DNA"/>
</dbReference>
<gene>
    <name evidence="3" type="ORF">CVT25_014862</name>
</gene>
<keyword evidence="2" id="KW-0472">Membrane</keyword>